<sequence length="129" mass="14899">MAARARRPWTRILQPCRFSRPSGTRQGCLILEFMAAIRESPTKQRHGKFSDPHAIRKPGLLHFPSSQLSFKSIPRRINILAALSNRQGDTSFEWQKDEARPRRYDLLTWIAVYKIGSLRPWQPSSSAQL</sequence>
<reference evidence="1" key="1">
    <citation type="submission" date="2021-03" db="EMBL/GenBank/DDBJ databases">
        <title>Draft genome sequence of rust myrtle Austropuccinia psidii MF-1, a brazilian biotype.</title>
        <authorList>
            <person name="Quecine M.C."/>
            <person name="Pachon D.M.R."/>
            <person name="Bonatelli M.L."/>
            <person name="Correr F.H."/>
            <person name="Franceschini L.M."/>
            <person name="Leite T.F."/>
            <person name="Margarido G.R.A."/>
            <person name="Almeida C.A."/>
            <person name="Ferrarezi J.A."/>
            <person name="Labate C.A."/>
        </authorList>
    </citation>
    <scope>NUCLEOTIDE SEQUENCE</scope>
    <source>
        <strain evidence="1">MF-1</strain>
    </source>
</reference>
<organism evidence="1 2">
    <name type="scientific">Austropuccinia psidii MF-1</name>
    <dbReference type="NCBI Taxonomy" id="1389203"/>
    <lineage>
        <taxon>Eukaryota</taxon>
        <taxon>Fungi</taxon>
        <taxon>Dikarya</taxon>
        <taxon>Basidiomycota</taxon>
        <taxon>Pucciniomycotina</taxon>
        <taxon>Pucciniomycetes</taxon>
        <taxon>Pucciniales</taxon>
        <taxon>Sphaerophragmiaceae</taxon>
        <taxon>Austropuccinia</taxon>
    </lineage>
</organism>
<keyword evidence="2" id="KW-1185">Reference proteome</keyword>
<gene>
    <name evidence="1" type="ORF">O181_024150</name>
</gene>
<dbReference type="Proteomes" id="UP000765509">
    <property type="component" value="Unassembled WGS sequence"/>
</dbReference>
<accession>A0A9Q3GZT6</accession>
<comment type="caution">
    <text evidence="1">The sequence shown here is derived from an EMBL/GenBank/DDBJ whole genome shotgun (WGS) entry which is preliminary data.</text>
</comment>
<name>A0A9Q3GZT6_9BASI</name>
<protein>
    <submittedName>
        <fullName evidence="1">Uncharacterized protein</fullName>
    </submittedName>
</protein>
<proteinExistence type="predicted"/>
<evidence type="ECO:0000313" key="2">
    <source>
        <dbReference type="Proteomes" id="UP000765509"/>
    </source>
</evidence>
<evidence type="ECO:0000313" key="1">
    <source>
        <dbReference type="EMBL" id="MBW0484435.1"/>
    </source>
</evidence>
<dbReference type="EMBL" id="AVOT02007681">
    <property type="protein sequence ID" value="MBW0484435.1"/>
    <property type="molecule type" value="Genomic_DNA"/>
</dbReference>
<dbReference type="AlphaFoldDB" id="A0A9Q3GZT6"/>